<dbReference type="PRINTS" id="PR00420">
    <property type="entry name" value="RNGMNOXGNASE"/>
</dbReference>
<keyword evidence="3" id="KW-0274">FAD</keyword>
<evidence type="ECO:0000259" key="4">
    <source>
        <dbReference type="Pfam" id="PF01494"/>
    </source>
</evidence>
<gene>
    <name evidence="5" type="ORF">NRP21_23410</name>
</gene>
<organism evidence="5 6">
    <name type="scientific">Roseomonas populi</name>
    <dbReference type="NCBI Taxonomy" id="3121582"/>
    <lineage>
        <taxon>Bacteria</taxon>
        <taxon>Pseudomonadati</taxon>
        <taxon>Pseudomonadota</taxon>
        <taxon>Alphaproteobacteria</taxon>
        <taxon>Acetobacterales</taxon>
        <taxon>Roseomonadaceae</taxon>
        <taxon>Roseomonas</taxon>
    </lineage>
</organism>
<dbReference type="GO" id="GO:0004497">
    <property type="term" value="F:monooxygenase activity"/>
    <property type="evidence" value="ECO:0007669"/>
    <property type="project" value="UniProtKB-KW"/>
</dbReference>
<reference evidence="5 6" key="1">
    <citation type="submission" date="2022-06" db="EMBL/GenBank/DDBJ databases">
        <title>Roseomonas CN29.</title>
        <authorList>
            <person name="Cheng Y."/>
            <person name="He X."/>
        </authorList>
    </citation>
    <scope>NUCLEOTIDE SEQUENCE [LARGE SCALE GENOMIC DNA]</scope>
    <source>
        <strain evidence="5 6">CN29</strain>
    </source>
</reference>
<feature type="domain" description="FAD-binding" evidence="4">
    <location>
        <begin position="3"/>
        <end position="357"/>
    </location>
</feature>
<dbReference type="Gene3D" id="3.30.9.10">
    <property type="entry name" value="D-Amino Acid Oxidase, subunit A, domain 2"/>
    <property type="match status" value="1"/>
</dbReference>
<dbReference type="Pfam" id="PF01494">
    <property type="entry name" value="FAD_binding_3"/>
    <property type="match status" value="1"/>
</dbReference>
<accession>A0ABT1XD05</accession>
<dbReference type="SUPFAM" id="SSF51905">
    <property type="entry name" value="FAD/NAD(P)-binding domain"/>
    <property type="match status" value="1"/>
</dbReference>
<comment type="caution">
    <text evidence="5">The sequence shown here is derived from an EMBL/GenBank/DDBJ whole genome shotgun (WGS) entry which is preliminary data.</text>
</comment>
<dbReference type="InterPro" id="IPR050641">
    <property type="entry name" value="RIFMO-like"/>
</dbReference>
<keyword evidence="6" id="KW-1185">Reference proteome</keyword>
<keyword evidence="2" id="KW-0285">Flavoprotein</keyword>
<sequence length="549" mass="60288">MSTRVLIIGAGPVGLGLGLDLAWRGVDALLLDQGDGHVEHPRTGLVAVRTMEFFRRWGIADAVRNCGFPDDYALSIVFCTSLNGKLLDRDDFPSMRDTPTPDWTPEKKQRCPQQWLMPILEGAVRERAPDMLRYRHRLDDFERLPDRVRARVTDLESGEALVVEADYLVGCDGATSAIRSKIGVGWHGKERLNYSMGILVRCPDLIRHTRWGEAERYLFTGPEGSWGNLTVIDGREMWRLTVFGSEEKFDLSRFDPAAWMRRALGRDDIPFEVISLLPWRRSEMLADTFRDGRVLLAGDSVHTMSPTGGLGMNTGMGDAADLGWKLQGVVEGWAPPGILDSYTTERRPVAARNARFSTENFKAWVSPKDCSIVLDDTPAAEALRREIGAGLKESTQAEWQSWGLQVGYRYDDSPICIPDGTPAPPDDYAAYTPTARPGARAPHAWLSDGRSTLDLFGRGFVLLQFTGGGDTDAAALAEAARARGVPFDVVTIDDPAVAALYAAPLVLVRPDGHVAWRGRSVPDPAAVLDRVRGAGAETTQPALTLSSMS</sequence>
<dbReference type="PANTHER" id="PTHR43004:SF19">
    <property type="entry name" value="BINDING MONOOXYGENASE, PUTATIVE (JCVI)-RELATED"/>
    <property type="match status" value="1"/>
</dbReference>
<dbReference type="InterPro" id="IPR036188">
    <property type="entry name" value="FAD/NAD-bd_sf"/>
</dbReference>
<dbReference type="Proteomes" id="UP001524642">
    <property type="component" value="Unassembled WGS sequence"/>
</dbReference>
<evidence type="ECO:0000256" key="1">
    <source>
        <dbReference type="ARBA" id="ARBA00001974"/>
    </source>
</evidence>
<proteinExistence type="predicted"/>
<dbReference type="Pfam" id="PF21274">
    <property type="entry name" value="Rng_hyd_C"/>
    <property type="match status" value="1"/>
</dbReference>
<keyword evidence="5" id="KW-0503">Monooxygenase</keyword>
<evidence type="ECO:0000313" key="5">
    <source>
        <dbReference type="EMBL" id="MCR0985007.1"/>
    </source>
</evidence>
<dbReference type="EMBL" id="JANJOU010000027">
    <property type="protein sequence ID" value="MCR0985007.1"/>
    <property type="molecule type" value="Genomic_DNA"/>
</dbReference>
<dbReference type="InterPro" id="IPR002938">
    <property type="entry name" value="FAD-bd"/>
</dbReference>
<evidence type="ECO:0000313" key="6">
    <source>
        <dbReference type="Proteomes" id="UP001524642"/>
    </source>
</evidence>
<evidence type="ECO:0000256" key="3">
    <source>
        <dbReference type="ARBA" id="ARBA00022827"/>
    </source>
</evidence>
<name>A0ABT1XD05_9PROT</name>
<evidence type="ECO:0000256" key="2">
    <source>
        <dbReference type="ARBA" id="ARBA00022630"/>
    </source>
</evidence>
<protein>
    <submittedName>
        <fullName evidence="5">FAD-dependent monooxygenase</fullName>
    </submittedName>
</protein>
<comment type="cofactor">
    <cofactor evidence="1">
        <name>FAD</name>
        <dbReference type="ChEBI" id="CHEBI:57692"/>
    </cofactor>
</comment>
<dbReference type="PANTHER" id="PTHR43004">
    <property type="entry name" value="TRK SYSTEM POTASSIUM UPTAKE PROTEIN"/>
    <property type="match status" value="1"/>
</dbReference>
<dbReference type="Gene3D" id="3.40.30.120">
    <property type="match status" value="1"/>
</dbReference>
<dbReference type="Gene3D" id="3.50.50.60">
    <property type="entry name" value="FAD/NAD(P)-binding domain"/>
    <property type="match status" value="1"/>
</dbReference>
<dbReference type="NCBIfam" id="NF004780">
    <property type="entry name" value="PRK06126.1"/>
    <property type="match status" value="1"/>
</dbReference>
<keyword evidence="5" id="KW-0560">Oxidoreductase</keyword>